<protein>
    <submittedName>
        <fullName evidence="1">Uncharacterized protein</fullName>
    </submittedName>
</protein>
<reference evidence="1 2" key="1">
    <citation type="journal article" date="2016" name="Environ. Microbiol.">
        <title>Genomic resolution of a cold subsurface aquifer community provides metabolic insights for novel microbes adapted to high CO concentrations.</title>
        <authorList>
            <person name="Probst A.J."/>
            <person name="Castelle C.J."/>
            <person name="Singh A."/>
            <person name="Brown C.T."/>
            <person name="Anantharaman K."/>
            <person name="Sharon I."/>
            <person name="Hug L.A."/>
            <person name="Burstein D."/>
            <person name="Emerson J.B."/>
            <person name="Thomas B.C."/>
            <person name="Banfield J.F."/>
        </authorList>
    </citation>
    <scope>NUCLEOTIDE SEQUENCE [LARGE SCALE GENOMIC DNA]</scope>
    <source>
        <strain evidence="1">CG1_02_41_21</strain>
    </source>
</reference>
<dbReference type="Proteomes" id="UP000182860">
    <property type="component" value="Unassembled WGS sequence"/>
</dbReference>
<evidence type="ECO:0000313" key="2">
    <source>
        <dbReference type="Proteomes" id="UP000182860"/>
    </source>
</evidence>
<proteinExistence type="predicted"/>
<accession>A0A1J4TBP2</accession>
<dbReference type="AlphaFoldDB" id="A0A1J4TBP2"/>
<name>A0A1J4TBP2_9BACT</name>
<comment type="caution">
    <text evidence="1">The sequence shown here is derived from an EMBL/GenBank/DDBJ whole genome shotgun (WGS) entry which is preliminary data.</text>
</comment>
<gene>
    <name evidence="1" type="ORF">AUJ35_00715</name>
</gene>
<organism evidence="1 2">
    <name type="scientific">Candidatus Falkowbacteria bacterium CG1_02_41_21</name>
    <dbReference type="NCBI Taxonomy" id="1805147"/>
    <lineage>
        <taxon>Bacteria</taxon>
        <taxon>Candidatus Falkowiibacteriota</taxon>
    </lineage>
</organism>
<sequence length="312" mass="35171">MGERNYYKIDGRVLSTPSQDLSSEEKIAEEKNVKAFMEKIFNNGRDSVFGELIKKDEERIMIKDFDKYIRAEAISLGVEDLRQPLPGRRIHFALPGGYHKQFPHLRQTAGGNYEPFSDAIYIKKDKDMNRWKIAHIALHEMIHAYSAIRYDLDAAGELNSAKLGYNTTGIKSGAEKSSGEPETELEVSQLFLGFNEAITDLMAQEILDKHQADLSQNLNISAEEIKASPLKRYGYCAAVEWLIAKIAEKNNEDKSVVWNKFKLGMLTGQIMHLREIEKTLGAGALRLFANMGNSKEANLAVGAFMSNYDINN</sequence>
<dbReference type="EMBL" id="MNUV01000012">
    <property type="protein sequence ID" value="OIO08229.1"/>
    <property type="molecule type" value="Genomic_DNA"/>
</dbReference>
<evidence type="ECO:0000313" key="1">
    <source>
        <dbReference type="EMBL" id="OIO08229.1"/>
    </source>
</evidence>